<sequence length="124" mass="14711">MKHLVFYDADCPLCSNVKKVVQALDWGKRLDWMPVQSIQSEQKFRFLAKRNVYDEIHMISRDNELFSGFYTVRKILKSLPLTWPIGMLLSLPLVEKLGVPLYTWVSENRYEWFGRYSEKGQNAY</sequence>
<dbReference type="InterPro" id="IPR007263">
    <property type="entry name" value="DCC1-like"/>
</dbReference>
<dbReference type="PANTHER" id="PTHR34290:SF2">
    <property type="entry name" value="OS04G0668800 PROTEIN"/>
    <property type="match status" value="1"/>
</dbReference>
<evidence type="ECO:0000313" key="1">
    <source>
        <dbReference type="EMBL" id="SFQ80976.1"/>
    </source>
</evidence>
<dbReference type="Proteomes" id="UP000182762">
    <property type="component" value="Unassembled WGS sequence"/>
</dbReference>
<dbReference type="Pfam" id="PF04134">
    <property type="entry name" value="DCC1-like"/>
    <property type="match status" value="1"/>
</dbReference>
<dbReference type="InterPro" id="IPR044691">
    <property type="entry name" value="DCC1_Trx"/>
</dbReference>
<dbReference type="EMBL" id="FOXX01000010">
    <property type="protein sequence ID" value="SFQ80976.1"/>
    <property type="molecule type" value="Genomic_DNA"/>
</dbReference>
<organism evidence="1 2">
    <name type="scientific">Priestia endophytica DSM 13796</name>
    <dbReference type="NCBI Taxonomy" id="1121089"/>
    <lineage>
        <taxon>Bacteria</taxon>
        <taxon>Bacillati</taxon>
        <taxon>Bacillota</taxon>
        <taxon>Bacilli</taxon>
        <taxon>Bacillales</taxon>
        <taxon>Bacillaceae</taxon>
        <taxon>Priestia</taxon>
    </lineage>
</organism>
<gene>
    <name evidence="1" type="ORF">SAMN02745910_03703</name>
</gene>
<dbReference type="PANTHER" id="PTHR34290">
    <property type="entry name" value="SI:CH73-390P7.2"/>
    <property type="match status" value="1"/>
</dbReference>
<protein>
    <submittedName>
        <fullName evidence="1">Predicted thiol-disulfide oxidoreductase YuxK, DCC family</fullName>
    </submittedName>
</protein>
<reference evidence="1 2" key="1">
    <citation type="submission" date="2016-10" db="EMBL/GenBank/DDBJ databases">
        <authorList>
            <person name="Varghese N."/>
            <person name="Submissions S."/>
        </authorList>
    </citation>
    <scope>NUCLEOTIDE SEQUENCE [LARGE SCALE GENOMIC DNA]</scope>
    <source>
        <strain evidence="1 2">DSM 13796</strain>
    </source>
</reference>
<evidence type="ECO:0000313" key="2">
    <source>
        <dbReference type="Proteomes" id="UP000182762"/>
    </source>
</evidence>
<name>A0A1I6BJ55_9BACI</name>
<keyword evidence="2" id="KW-1185">Reference proteome</keyword>
<proteinExistence type="predicted"/>
<dbReference type="RefSeq" id="WP_061805984.1">
    <property type="nucleotide sequence ID" value="NZ_FOXX01000010.1"/>
</dbReference>
<dbReference type="GeneID" id="93712292"/>
<accession>A0A1I6BJ55</accession>
<comment type="caution">
    <text evidence="1">The sequence shown here is derived from an EMBL/GenBank/DDBJ whole genome shotgun (WGS) entry which is preliminary data.</text>
</comment>